<dbReference type="SUPFAM" id="SSF55874">
    <property type="entry name" value="ATPase domain of HSP90 chaperone/DNA topoisomerase II/histidine kinase"/>
    <property type="match status" value="1"/>
</dbReference>
<dbReference type="InterPro" id="IPR011006">
    <property type="entry name" value="CheY-like_superfamily"/>
</dbReference>
<dbReference type="Pfam" id="PF17152">
    <property type="entry name" value="CHASE8"/>
    <property type="match status" value="1"/>
</dbReference>
<evidence type="ECO:0000256" key="2">
    <source>
        <dbReference type="ARBA" id="ARBA00004370"/>
    </source>
</evidence>
<dbReference type="SMART" id="SM00448">
    <property type="entry name" value="REC"/>
    <property type="match status" value="1"/>
</dbReference>
<evidence type="ECO:0000256" key="4">
    <source>
        <dbReference type="ARBA" id="ARBA00022553"/>
    </source>
</evidence>
<dbReference type="OrthoDB" id="5519028at2"/>
<dbReference type="Proteomes" id="UP000193427">
    <property type="component" value="Chromosome"/>
</dbReference>
<dbReference type="CDD" id="cd00082">
    <property type="entry name" value="HisKA"/>
    <property type="match status" value="1"/>
</dbReference>
<dbReference type="InterPro" id="IPR003661">
    <property type="entry name" value="HisK_dim/P_dom"/>
</dbReference>
<dbReference type="SUPFAM" id="SSF52172">
    <property type="entry name" value="CheY-like"/>
    <property type="match status" value="1"/>
</dbReference>
<dbReference type="KEGG" id="rgu:A4W93_04435"/>
<comment type="catalytic activity">
    <reaction evidence="1">
        <text>ATP + protein L-histidine = ADP + protein N-phospho-L-histidine.</text>
        <dbReference type="EC" id="2.7.13.3"/>
    </reaction>
</comment>
<dbReference type="Gene3D" id="3.40.50.2300">
    <property type="match status" value="1"/>
</dbReference>
<dbReference type="CDD" id="cd06225">
    <property type="entry name" value="HAMP"/>
    <property type="match status" value="1"/>
</dbReference>
<dbReference type="PANTHER" id="PTHR43047">
    <property type="entry name" value="TWO-COMPONENT HISTIDINE PROTEIN KINASE"/>
    <property type="match status" value="1"/>
</dbReference>
<dbReference type="InterPro" id="IPR036890">
    <property type="entry name" value="HATPase_C_sf"/>
</dbReference>
<dbReference type="Gene3D" id="3.30.565.10">
    <property type="entry name" value="Histidine kinase-like ATPase, C-terminal domain"/>
    <property type="match status" value="1"/>
</dbReference>
<evidence type="ECO:0000256" key="6">
    <source>
        <dbReference type="ARBA" id="ARBA00022777"/>
    </source>
</evidence>
<dbReference type="InterPro" id="IPR005467">
    <property type="entry name" value="His_kinase_dom"/>
</dbReference>
<dbReference type="STRING" id="946333.A4W93_04435"/>
<dbReference type="InterPro" id="IPR036097">
    <property type="entry name" value="HisK_dim/P_sf"/>
</dbReference>
<dbReference type="EMBL" id="CP015118">
    <property type="protein sequence ID" value="ARN19218.1"/>
    <property type="molecule type" value="Genomic_DNA"/>
</dbReference>
<dbReference type="SMART" id="SM00388">
    <property type="entry name" value="HisKA"/>
    <property type="match status" value="1"/>
</dbReference>
<dbReference type="PRINTS" id="PR00344">
    <property type="entry name" value="BCTRLSENSOR"/>
</dbReference>
<dbReference type="InterPro" id="IPR004358">
    <property type="entry name" value="Sig_transdc_His_kin-like_C"/>
</dbReference>
<name>A0A1W6L503_9BURK</name>
<dbReference type="GO" id="GO:0000155">
    <property type="term" value="F:phosphorelay sensor kinase activity"/>
    <property type="evidence" value="ECO:0007669"/>
    <property type="project" value="InterPro"/>
</dbReference>
<dbReference type="Pfam" id="PF00072">
    <property type="entry name" value="Response_reg"/>
    <property type="match status" value="1"/>
</dbReference>
<evidence type="ECO:0000313" key="7">
    <source>
        <dbReference type="EMBL" id="ARN19218.1"/>
    </source>
</evidence>
<evidence type="ECO:0000313" key="8">
    <source>
        <dbReference type="Proteomes" id="UP000193427"/>
    </source>
</evidence>
<organism evidence="7 8">
    <name type="scientific">Piscinibacter gummiphilus</name>
    <dbReference type="NCBI Taxonomy" id="946333"/>
    <lineage>
        <taxon>Bacteria</taxon>
        <taxon>Pseudomonadati</taxon>
        <taxon>Pseudomonadota</taxon>
        <taxon>Betaproteobacteria</taxon>
        <taxon>Burkholderiales</taxon>
        <taxon>Sphaerotilaceae</taxon>
        <taxon>Piscinibacter</taxon>
    </lineage>
</organism>
<gene>
    <name evidence="7" type="ORF">A4W93_04435</name>
</gene>
<dbReference type="PANTHER" id="PTHR43047:SF72">
    <property type="entry name" value="OSMOSENSING HISTIDINE PROTEIN KINASE SLN1"/>
    <property type="match status" value="1"/>
</dbReference>
<dbReference type="SMART" id="SM00387">
    <property type="entry name" value="HATPase_c"/>
    <property type="match status" value="1"/>
</dbReference>
<dbReference type="SUPFAM" id="SSF158472">
    <property type="entry name" value="HAMP domain-like"/>
    <property type="match status" value="1"/>
</dbReference>
<dbReference type="SMART" id="SM00304">
    <property type="entry name" value="HAMP"/>
    <property type="match status" value="1"/>
</dbReference>
<evidence type="ECO:0000256" key="5">
    <source>
        <dbReference type="ARBA" id="ARBA00022679"/>
    </source>
</evidence>
<proteinExistence type="predicted"/>
<dbReference type="InterPro" id="IPR003594">
    <property type="entry name" value="HATPase_dom"/>
</dbReference>
<keyword evidence="6 7" id="KW-0418">Kinase</keyword>
<dbReference type="Pfam" id="PF02518">
    <property type="entry name" value="HATPase_c"/>
    <property type="match status" value="1"/>
</dbReference>
<dbReference type="InterPro" id="IPR003660">
    <property type="entry name" value="HAMP_dom"/>
</dbReference>
<accession>A0A1W6L503</accession>
<evidence type="ECO:0000256" key="3">
    <source>
        <dbReference type="ARBA" id="ARBA00012438"/>
    </source>
</evidence>
<sequence length="671" mass="73360">MNPPVQRTVSRKLVSVALLTTLVVLVLSIAALCAHTLRTDYRRLSADMRVQSELMGHMTAPALAFHDRALARNNLHLLRLRPEVLGATLYDHQGHVFATYTAPEQPMREPGEVEHDGVRLEGDEMVVFSRIVQDKDVLGTLHLRVDHGLYDRLVGLVAIGLLVTAIAMVVTYLLSTRLHQAVTAPILSIADIARDVVERRDYSRRASKTSDDEIGLLADSFNDMLSEIQRRTEALERSNQEIAREVGERTLAQQEVMRLNTQLEQRVRERTLQLEAINEQLVLAKAVAEKANQAKSEFLSSMSHELRTPLNAILGFTQLLDSDAVPIPVAKRHEYLTHILKAGKHLLVLINEVLDLAKVESGTLALSLETVSLAEVFRECREMIEPTAVQRRVRMAFAPADGLHVVADRTRLKQVLLNLLSNAVKYNREGGAVAVEARASATGRVRVTVQDTGKGLDARQRALLFQPFNRLGQEAGPEEGTGIGLVVTKRLVELMDGEIGLTSTVDVGSVFWFELASGEGMTPREAAQAGDTRPDPFSTSPVEGRRTVLYVEDNPANLRLVEEIVALRTDLRLISAAEGGLGVTMAQAHLPDVILMDLNLPGVGGVEALKLLAEDPRTGHIPVIALTASAMPRDVDAGLAMGFFRYLTKPLDVAVFLAALDDALAAASGPP</sequence>
<evidence type="ECO:0000256" key="1">
    <source>
        <dbReference type="ARBA" id="ARBA00000085"/>
    </source>
</evidence>
<comment type="subcellular location">
    <subcellularLocation>
        <location evidence="2">Membrane</location>
    </subcellularLocation>
</comment>
<dbReference type="Pfam" id="PF00672">
    <property type="entry name" value="HAMP"/>
    <property type="match status" value="1"/>
</dbReference>
<dbReference type="RefSeq" id="WP_085749472.1">
    <property type="nucleotide sequence ID" value="NZ_BSPR01000002.1"/>
</dbReference>
<dbReference type="SUPFAM" id="SSF47384">
    <property type="entry name" value="Homodimeric domain of signal transducing histidine kinase"/>
    <property type="match status" value="1"/>
</dbReference>
<dbReference type="Gene3D" id="6.10.340.10">
    <property type="match status" value="1"/>
</dbReference>
<dbReference type="PROSITE" id="PS50109">
    <property type="entry name" value="HIS_KIN"/>
    <property type="match status" value="1"/>
</dbReference>
<reference evidence="7 8" key="1">
    <citation type="submission" date="2016-04" db="EMBL/GenBank/DDBJ databases">
        <title>Complete genome sequence of natural rubber-degrading, novel Gram-negative bacterium, Rhizobacter gummiphilus strain NS21.</title>
        <authorList>
            <person name="Tabata M."/>
            <person name="Kasai D."/>
            <person name="Fukuda M."/>
        </authorList>
    </citation>
    <scope>NUCLEOTIDE SEQUENCE [LARGE SCALE GENOMIC DNA]</scope>
    <source>
        <strain evidence="7 8">NS21</strain>
    </source>
</reference>
<dbReference type="GO" id="GO:0009927">
    <property type="term" value="F:histidine phosphotransfer kinase activity"/>
    <property type="evidence" value="ECO:0007669"/>
    <property type="project" value="TreeGrafter"/>
</dbReference>
<dbReference type="EC" id="2.7.13.3" evidence="3"/>
<dbReference type="AlphaFoldDB" id="A0A1W6L503"/>
<dbReference type="InterPro" id="IPR001789">
    <property type="entry name" value="Sig_transdc_resp-reg_receiver"/>
</dbReference>
<dbReference type="GO" id="GO:0005886">
    <property type="term" value="C:plasma membrane"/>
    <property type="evidence" value="ECO:0007669"/>
    <property type="project" value="TreeGrafter"/>
</dbReference>
<dbReference type="PROSITE" id="PS50885">
    <property type="entry name" value="HAMP"/>
    <property type="match status" value="1"/>
</dbReference>
<protein>
    <recommendedName>
        <fullName evidence="3">histidine kinase</fullName>
        <ecNumber evidence="3">2.7.13.3</ecNumber>
    </recommendedName>
</protein>
<dbReference type="Pfam" id="PF00512">
    <property type="entry name" value="HisKA"/>
    <property type="match status" value="1"/>
</dbReference>
<keyword evidence="5" id="KW-0808">Transferase</keyword>
<dbReference type="InterPro" id="IPR033417">
    <property type="entry name" value="CHASE8"/>
</dbReference>
<dbReference type="Gene3D" id="1.10.287.130">
    <property type="match status" value="1"/>
</dbReference>
<keyword evidence="4" id="KW-0597">Phosphoprotein</keyword>
<dbReference type="CDD" id="cd16922">
    <property type="entry name" value="HATPase_EvgS-ArcB-TorS-like"/>
    <property type="match status" value="1"/>
</dbReference>
<keyword evidence="8" id="KW-1185">Reference proteome</keyword>
<dbReference type="PROSITE" id="PS50110">
    <property type="entry name" value="RESPONSE_REGULATORY"/>
    <property type="match status" value="1"/>
</dbReference>